<dbReference type="Pfam" id="PF07690">
    <property type="entry name" value="MFS_1"/>
    <property type="match status" value="1"/>
</dbReference>
<keyword evidence="10" id="KW-1185">Reference proteome</keyword>
<keyword evidence="4 7" id="KW-1133">Transmembrane helix</keyword>
<gene>
    <name evidence="9" type="ORF">CASFOL_016007</name>
</gene>
<dbReference type="InterPro" id="IPR011701">
    <property type="entry name" value="MFS"/>
</dbReference>
<keyword evidence="5 7" id="KW-0472">Membrane</keyword>
<organism evidence="9 10">
    <name type="scientific">Castilleja foliolosa</name>
    <dbReference type="NCBI Taxonomy" id="1961234"/>
    <lineage>
        <taxon>Eukaryota</taxon>
        <taxon>Viridiplantae</taxon>
        <taxon>Streptophyta</taxon>
        <taxon>Embryophyta</taxon>
        <taxon>Tracheophyta</taxon>
        <taxon>Spermatophyta</taxon>
        <taxon>Magnoliopsida</taxon>
        <taxon>eudicotyledons</taxon>
        <taxon>Gunneridae</taxon>
        <taxon>Pentapetalae</taxon>
        <taxon>asterids</taxon>
        <taxon>lamiids</taxon>
        <taxon>Lamiales</taxon>
        <taxon>Orobanchaceae</taxon>
        <taxon>Pedicularideae</taxon>
        <taxon>Castillejinae</taxon>
        <taxon>Castilleja</taxon>
    </lineage>
</organism>
<dbReference type="PANTHER" id="PTHR23504:SF1">
    <property type="entry name" value="GH21943P-RELATED"/>
    <property type="match status" value="1"/>
</dbReference>
<evidence type="ECO:0000256" key="2">
    <source>
        <dbReference type="ARBA" id="ARBA00022448"/>
    </source>
</evidence>
<evidence type="ECO:0000256" key="4">
    <source>
        <dbReference type="ARBA" id="ARBA00022989"/>
    </source>
</evidence>
<comment type="similarity">
    <text evidence="6">Belongs to the major facilitator superfamily. Phosphate:H(+) symporter (TC 2.A.1.9) family.</text>
</comment>
<keyword evidence="3 7" id="KW-0812">Transmembrane</keyword>
<dbReference type="SUPFAM" id="SSF103473">
    <property type="entry name" value="MFS general substrate transporter"/>
    <property type="match status" value="1"/>
</dbReference>
<reference evidence="10" key="1">
    <citation type="journal article" date="2024" name="IScience">
        <title>Strigolactones Initiate the Formation of Haustorium-like Structures in Castilleja.</title>
        <authorList>
            <person name="Buerger M."/>
            <person name="Peterson D."/>
            <person name="Chory J."/>
        </authorList>
    </citation>
    <scope>NUCLEOTIDE SEQUENCE [LARGE SCALE GENOMIC DNA]</scope>
</reference>
<feature type="transmembrane region" description="Helical" evidence="7">
    <location>
        <begin position="104"/>
        <end position="128"/>
    </location>
</feature>
<feature type="transmembrane region" description="Helical" evidence="7">
    <location>
        <begin position="243"/>
        <end position="264"/>
    </location>
</feature>
<dbReference type="GO" id="GO:0016020">
    <property type="term" value="C:membrane"/>
    <property type="evidence" value="ECO:0007669"/>
    <property type="project" value="UniProtKB-SubCell"/>
</dbReference>
<feature type="transmembrane region" description="Helical" evidence="7">
    <location>
        <begin position="332"/>
        <end position="352"/>
    </location>
</feature>
<dbReference type="InterPro" id="IPR020846">
    <property type="entry name" value="MFS_dom"/>
</dbReference>
<evidence type="ECO:0000313" key="9">
    <source>
        <dbReference type="EMBL" id="KAL3641039.1"/>
    </source>
</evidence>
<evidence type="ECO:0000256" key="7">
    <source>
        <dbReference type="SAM" id="Phobius"/>
    </source>
</evidence>
<comment type="subcellular location">
    <subcellularLocation>
        <location evidence="1">Membrane</location>
        <topology evidence="1">Multi-pass membrane protein</topology>
    </subcellularLocation>
</comment>
<proteinExistence type="inferred from homology"/>
<dbReference type="InterPro" id="IPR001958">
    <property type="entry name" value="Tet-R_TetA/multi-R_MdtG-like"/>
</dbReference>
<dbReference type="Gene3D" id="1.20.1250.20">
    <property type="entry name" value="MFS general substrate transporter like domains"/>
    <property type="match status" value="1"/>
</dbReference>
<dbReference type="PRINTS" id="PR01035">
    <property type="entry name" value="TCRTETA"/>
</dbReference>
<feature type="transmembrane region" description="Helical" evidence="7">
    <location>
        <begin position="79"/>
        <end position="98"/>
    </location>
</feature>
<dbReference type="PANTHER" id="PTHR23504">
    <property type="entry name" value="MAJOR FACILITATOR SUPERFAMILY DOMAIN-CONTAINING PROTEIN 10"/>
    <property type="match status" value="1"/>
</dbReference>
<dbReference type="PROSITE" id="PS50850">
    <property type="entry name" value="MFS"/>
    <property type="match status" value="1"/>
</dbReference>
<keyword evidence="2" id="KW-0813">Transport</keyword>
<evidence type="ECO:0000256" key="1">
    <source>
        <dbReference type="ARBA" id="ARBA00004141"/>
    </source>
</evidence>
<dbReference type="CDD" id="cd17330">
    <property type="entry name" value="MFS_SLC46_TetA_like"/>
    <property type="match status" value="1"/>
</dbReference>
<evidence type="ECO:0000256" key="3">
    <source>
        <dbReference type="ARBA" id="ARBA00022692"/>
    </source>
</evidence>
<comment type="caution">
    <text evidence="9">The sequence shown here is derived from an EMBL/GenBank/DDBJ whole genome shotgun (WGS) entry which is preliminary data.</text>
</comment>
<feature type="transmembrane region" description="Helical" evidence="7">
    <location>
        <begin position="364"/>
        <end position="391"/>
    </location>
</feature>
<dbReference type="AlphaFoldDB" id="A0ABD3DGS2"/>
<protein>
    <recommendedName>
        <fullName evidence="8">Major facilitator superfamily (MFS) profile domain-containing protein</fullName>
    </recommendedName>
</protein>
<dbReference type="InterPro" id="IPR036259">
    <property type="entry name" value="MFS_trans_sf"/>
</dbReference>
<feature type="transmembrane region" description="Helical" evidence="7">
    <location>
        <begin position="276"/>
        <end position="295"/>
    </location>
</feature>
<evidence type="ECO:0000256" key="5">
    <source>
        <dbReference type="ARBA" id="ARBA00023136"/>
    </source>
</evidence>
<accession>A0ABD3DGS2</accession>
<dbReference type="EMBL" id="JAVIJP010000017">
    <property type="protein sequence ID" value="KAL3641039.1"/>
    <property type="molecule type" value="Genomic_DNA"/>
</dbReference>
<evidence type="ECO:0000256" key="6">
    <source>
        <dbReference type="ARBA" id="ARBA00044504"/>
    </source>
</evidence>
<evidence type="ECO:0000259" key="8">
    <source>
        <dbReference type="PROSITE" id="PS50850"/>
    </source>
</evidence>
<evidence type="ECO:0000313" key="10">
    <source>
        <dbReference type="Proteomes" id="UP001632038"/>
    </source>
</evidence>
<name>A0ABD3DGS2_9LAMI</name>
<feature type="domain" description="Major facilitator superfamily (MFS) profile" evidence="8">
    <location>
        <begin position="1"/>
        <end position="192"/>
    </location>
</feature>
<feature type="transmembrane region" description="Helical" evidence="7">
    <location>
        <begin position="397"/>
        <end position="416"/>
    </location>
</feature>
<sequence>MEKANGLSHLFMTVFLYCFANLMVVPAITDVTLAALCPGKDRCSLAIYLSGAQQAMIGLGSLLIMPLVGNLSDIYGRKVMLTLPITLSLFPLVILAYSRTKYYFYAYYVLKTLIAMATEGSVHFLALAYVADNVPESKRAAVFGIMSGIASSSFVFGNFSTRFISTSATFQVAAAMSIISLLYMRIFLPESAMMKNKSVCAKRTETDCLLEKSQTQKWKLLKTLPSVNDTICLLRTSPTFTKVAVVAFFVNVADVGLYASLMYYLKAQFHFNKDQFADLMIICGVAGSISQLILMPILTPLMGEEKMLSLGLFFSCAHMVLYSIAWAPWVPYAAAMITVVSTFALPCLRSIASKQTGPSEQGKAQGCITGICSFASIVSPIAFSPLTALFLSDNAPFHFPGFSIMVSGFIAMIAFVQSMMIRPCPSPAENCSSIGSSSRTEVLV</sequence>
<feature type="transmembrane region" description="Helical" evidence="7">
    <location>
        <begin position="7"/>
        <end position="25"/>
    </location>
</feature>
<feature type="transmembrane region" description="Helical" evidence="7">
    <location>
        <begin position="140"/>
        <end position="156"/>
    </location>
</feature>
<feature type="transmembrane region" description="Helical" evidence="7">
    <location>
        <begin position="168"/>
        <end position="188"/>
    </location>
</feature>
<dbReference type="Proteomes" id="UP001632038">
    <property type="component" value="Unassembled WGS sequence"/>
</dbReference>